<name>A0A9P6ADR4_9AGAM</name>
<dbReference type="AlphaFoldDB" id="A0A9P6ADR4"/>
<evidence type="ECO:0000313" key="2">
    <source>
        <dbReference type="EMBL" id="KAF9503475.1"/>
    </source>
</evidence>
<feature type="compositionally biased region" description="Polar residues" evidence="1">
    <location>
        <begin position="105"/>
        <end position="114"/>
    </location>
</feature>
<gene>
    <name evidence="2" type="ORF">BS47DRAFT_1369511</name>
</gene>
<sequence length="183" mass="19899">MMPPRHRGGSTNHYTRGSVRWVICPIPQSGLCAPKTPPNPRPENWYRKLRGRRRGEFSSPVKRKSKQTEAIPPNRTVHNGEPPSEGPARDGGRMADLTEPGKRPSLSSQAANLPSTHAPLSGGLRYKKSCFVYCNILLPDTPATCPLNPHLNTGRPPIQSLEEAMDGTTPALAGVPPTWEGGI</sequence>
<feature type="region of interest" description="Disordered" evidence="1">
    <location>
        <begin position="30"/>
        <end position="114"/>
    </location>
</feature>
<protein>
    <submittedName>
        <fullName evidence="2">Uncharacterized protein</fullName>
    </submittedName>
</protein>
<accession>A0A9P6ADR4</accession>
<evidence type="ECO:0000313" key="3">
    <source>
        <dbReference type="Proteomes" id="UP000886523"/>
    </source>
</evidence>
<dbReference type="EMBL" id="MU129350">
    <property type="protein sequence ID" value="KAF9503475.1"/>
    <property type="molecule type" value="Genomic_DNA"/>
</dbReference>
<reference evidence="2" key="1">
    <citation type="journal article" date="2020" name="Nat. Commun.">
        <title>Large-scale genome sequencing of mycorrhizal fungi provides insights into the early evolution of symbiotic traits.</title>
        <authorList>
            <person name="Miyauchi S."/>
            <person name="Kiss E."/>
            <person name="Kuo A."/>
            <person name="Drula E."/>
            <person name="Kohler A."/>
            <person name="Sanchez-Garcia M."/>
            <person name="Morin E."/>
            <person name="Andreopoulos B."/>
            <person name="Barry K.W."/>
            <person name="Bonito G."/>
            <person name="Buee M."/>
            <person name="Carver A."/>
            <person name="Chen C."/>
            <person name="Cichocki N."/>
            <person name="Clum A."/>
            <person name="Culley D."/>
            <person name="Crous P.W."/>
            <person name="Fauchery L."/>
            <person name="Girlanda M."/>
            <person name="Hayes R.D."/>
            <person name="Keri Z."/>
            <person name="LaButti K."/>
            <person name="Lipzen A."/>
            <person name="Lombard V."/>
            <person name="Magnuson J."/>
            <person name="Maillard F."/>
            <person name="Murat C."/>
            <person name="Nolan M."/>
            <person name="Ohm R.A."/>
            <person name="Pangilinan J."/>
            <person name="Pereira M.F."/>
            <person name="Perotto S."/>
            <person name="Peter M."/>
            <person name="Pfister S."/>
            <person name="Riley R."/>
            <person name="Sitrit Y."/>
            <person name="Stielow J.B."/>
            <person name="Szollosi G."/>
            <person name="Zifcakova L."/>
            <person name="Stursova M."/>
            <person name="Spatafora J.W."/>
            <person name="Tedersoo L."/>
            <person name="Vaario L.M."/>
            <person name="Yamada A."/>
            <person name="Yan M."/>
            <person name="Wang P."/>
            <person name="Xu J."/>
            <person name="Bruns T."/>
            <person name="Baldrian P."/>
            <person name="Vilgalys R."/>
            <person name="Dunand C."/>
            <person name="Henrissat B."/>
            <person name="Grigoriev I.V."/>
            <person name="Hibbett D."/>
            <person name="Nagy L.G."/>
            <person name="Martin F.M."/>
        </authorList>
    </citation>
    <scope>NUCLEOTIDE SEQUENCE</scope>
    <source>
        <strain evidence="2">UP504</strain>
    </source>
</reference>
<proteinExistence type="predicted"/>
<keyword evidence="3" id="KW-1185">Reference proteome</keyword>
<organism evidence="2 3">
    <name type="scientific">Hydnum rufescens UP504</name>
    <dbReference type="NCBI Taxonomy" id="1448309"/>
    <lineage>
        <taxon>Eukaryota</taxon>
        <taxon>Fungi</taxon>
        <taxon>Dikarya</taxon>
        <taxon>Basidiomycota</taxon>
        <taxon>Agaricomycotina</taxon>
        <taxon>Agaricomycetes</taxon>
        <taxon>Cantharellales</taxon>
        <taxon>Hydnaceae</taxon>
        <taxon>Hydnum</taxon>
    </lineage>
</organism>
<dbReference type="Proteomes" id="UP000886523">
    <property type="component" value="Unassembled WGS sequence"/>
</dbReference>
<evidence type="ECO:0000256" key="1">
    <source>
        <dbReference type="SAM" id="MobiDB-lite"/>
    </source>
</evidence>
<comment type="caution">
    <text evidence="2">The sequence shown here is derived from an EMBL/GenBank/DDBJ whole genome shotgun (WGS) entry which is preliminary data.</text>
</comment>